<sequence>MARLQADATRNTDVRNDTRYHHKGLSSGVMHIDTLKNLAIDALEELKARDITQLDVAKLTEVTDLMLIASGTSTRHVAALAQNVVEKAKASGLHLRGVEGGDNADWVLVDLGDVVVHIMLPEARALYDLERLWADLPNDAGAISESLKKFEERATMS</sequence>
<comment type="function">
    <text evidence="2">Functions as a ribosomal silencing factor. Interacts with ribosomal protein uL14 (rplN), blocking formation of intersubunit bridge B8. Prevents association of the 30S and 50S ribosomal subunits and the formation of functional ribosomes, thus repressing translation.</text>
</comment>
<evidence type="ECO:0000313" key="4">
    <source>
        <dbReference type="EMBL" id="GGC97236.1"/>
    </source>
</evidence>
<comment type="similarity">
    <text evidence="1 2">Belongs to the Iojap/RsfS family.</text>
</comment>
<evidence type="ECO:0000256" key="1">
    <source>
        <dbReference type="ARBA" id="ARBA00010574"/>
    </source>
</evidence>
<comment type="subunit">
    <text evidence="2">Interacts with ribosomal protein uL14 (rplN).</text>
</comment>
<comment type="caution">
    <text evidence="4">The sequence shown here is derived from an EMBL/GenBank/DDBJ whole genome shotgun (WGS) entry which is preliminary data.</text>
</comment>
<accession>A0ABQ1PHH8</accession>
<feature type="region of interest" description="Disordered" evidence="3">
    <location>
        <begin position="1"/>
        <end position="20"/>
    </location>
</feature>
<keyword evidence="2" id="KW-0963">Cytoplasm</keyword>
<feature type="compositionally biased region" description="Basic and acidic residues" evidence="3">
    <location>
        <begin position="10"/>
        <end position="19"/>
    </location>
</feature>
<dbReference type="Gene3D" id="3.30.460.10">
    <property type="entry name" value="Beta Polymerase, domain 2"/>
    <property type="match status" value="1"/>
</dbReference>
<comment type="subcellular location">
    <subcellularLocation>
        <location evidence="2">Cytoplasm</location>
    </subcellularLocation>
</comment>
<dbReference type="InterPro" id="IPR043519">
    <property type="entry name" value="NT_sf"/>
</dbReference>
<keyword evidence="2" id="KW-0810">Translation regulation</keyword>
<dbReference type="PANTHER" id="PTHR21043:SF0">
    <property type="entry name" value="MITOCHONDRIAL ASSEMBLY OF RIBOSOMAL LARGE SUBUNIT PROTEIN 1"/>
    <property type="match status" value="1"/>
</dbReference>
<reference evidence="5" key="1">
    <citation type="journal article" date="2019" name="Int. J. Syst. Evol. Microbiol.">
        <title>The Global Catalogue of Microorganisms (GCM) 10K type strain sequencing project: providing services to taxonomists for standard genome sequencing and annotation.</title>
        <authorList>
            <consortium name="The Broad Institute Genomics Platform"/>
            <consortium name="The Broad Institute Genome Sequencing Center for Infectious Disease"/>
            <person name="Wu L."/>
            <person name="Ma J."/>
        </authorList>
    </citation>
    <scope>NUCLEOTIDE SEQUENCE [LARGE SCALE GENOMIC DNA]</scope>
    <source>
        <strain evidence="5">CGMCC 1.15122</strain>
    </source>
</reference>
<keyword evidence="5" id="KW-1185">Reference proteome</keyword>
<keyword evidence="2" id="KW-0678">Repressor</keyword>
<evidence type="ECO:0000256" key="2">
    <source>
        <dbReference type="HAMAP-Rule" id="MF_01477"/>
    </source>
</evidence>
<dbReference type="NCBIfam" id="TIGR00090">
    <property type="entry name" value="rsfS_iojap_ybeB"/>
    <property type="match status" value="1"/>
</dbReference>
<evidence type="ECO:0000313" key="5">
    <source>
        <dbReference type="Proteomes" id="UP000597301"/>
    </source>
</evidence>
<dbReference type="Proteomes" id="UP000597301">
    <property type="component" value="Unassembled WGS sequence"/>
</dbReference>
<dbReference type="Pfam" id="PF02410">
    <property type="entry name" value="RsfS"/>
    <property type="match status" value="1"/>
</dbReference>
<organism evidence="4 5">
    <name type="scientific">Vreelandella lutescens</name>
    <dbReference type="NCBI Taxonomy" id="1602943"/>
    <lineage>
        <taxon>Bacteria</taxon>
        <taxon>Pseudomonadati</taxon>
        <taxon>Pseudomonadota</taxon>
        <taxon>Gammaproteobacteria</taxon>
        <taxon>Oceanospirillales</taxon>
        <taxon>Halomonadaceae</taxon>
        <taxon>Vreelandella</taxon>
    </lineage>
</organism>
<proteinExistence type="inferred from homology"/>
<dbReference type="HAMAP" id="MF_01477">
    <property type="entry name" value="Iojap_RsfS"/>
    <property type="match status" value="1"/>
</dbReference>
<dbReference type="PANTHER" id="PTHR21043">
    <property type="entry name" value="IOJAP SUPERFAMILY ORTHOLOG"/>
    <property type="match status" value="1"/>
</dbReference>
<dbReference type="EMBL" id="BMHM01000006">
    <property type="protein sequence ID" value="GGC97236.1"/>
    <property type="molecule type" value="Genomic_DNA"/>
</dbReference>
<evidence type="ECO:0000256" key="3">
    <source>
        <dbReference type="SAM" id="MobiDB-lite"/>
    </source>
</evidence>
<protein>
    <recommendedName>
        <fullName evidence="2">Ribosomal silencing factor RsfS</fullName>
    </recommendedName>
</protein>
<name>A0ABQ1PHH8_9GAMM</name>
<dbReference type="SUPFAM" id="SSF81301">
    <property type="entry name" value="Nucleotidyltransferase"/>
    <property type="match status" value="1"/>
</dbReference>
<gene>
    <name evidence="2" type="primary">rsfS</name>
    <name evidence="4" type="ORF">GCM10011382_29620</name>
</gene>
<dbReference type="InterPro" id="IPR004394">
    <property type="entry name" value="Iojap/RsfS/C7orf30"/>
</dbReference>